<accession>C4L7C7</accession>
<evidence type="ECO:0000259" key="1">
    <source>
        <dbReference type="Pfam" id="PF13503"/>
    </source>
</evidence>
<dbReference type="EMBL" id="CP001616">
    <property type="protein sequence ID" value="ACQ91703.1"/>
    <property type="molecule type" value="Genomic_DNA"/>
</dbReference>
<dbReference type="RefSeq" id="WP_012728303.1">
    <property type="nucleotide sequence ID" value="NC_012691.1"/>
</dbReference>
<dbReference type="HOGENOM" id="CLU_084736_1_0_6"/>
<dbReference type="Proteomes" id="UP000009073">
    <property type="component" value="Chromosome"/>
</dbReference>
<protein>
    <recommendedName>
        <fullName evidence="1">DUF4123 domain-containing protein</fullName>
    </recommendedName>
</protein>
<name>C4L7C7_TOLAT</name>
<dbReference type="Pfam" id="PF13503">
    <property type="entry name" value="DUF4123"/>
    <property type="match status" value="1"/>
</dbReference>
<dbReference type="eggNOG" id="ENOG503375A">
    <property type="taxonomic scope" value="Bacteria"/>
</dbReference>
<reference evidence="2 3" key="2">
    <citation type="journal article" date="2011" name="Stand. Genomic Sci.">
        <title>Complete genome sequence of Tolumonas auensis type strain (TA 4).</title>
        <authorList>
            <person name="Chertkov O."/>
            <person name="Copeland A."/>
            <person name="Lucas S."/>
            <person name="Lapidus A."/>
            <person name="Berry K.W."/>
            <person name="Detter J.C."/>
            <person name="Del Rio T.G."/>
            <person name="Hammon N."/>
            <person name="Dalin E."/>
            <person name="Tice H."/>
            <person name="Pitluck S."/>
            <person name="Richardson P."/>
            <person name="Bruce D."/>
            <person name="Goodwin L."/>
            <person name="Han C."/>
            <person name="Tapia R."/>
            <person name="Saunders E."/>
            <person name="Schmutz J."/>
            <person name="Brettin T."/>
            <person name="Larimer F."/>
            <person name="Land M."/>
            <person name="Hauser L."/>
            <person name="Spring S."/>
            <person name="Rohde M."/>
            <person name="Kyrpides N.C."/>
            <person name="Ivanova N."/>
            <person name="Goker M."/>
            <person name="Beller H.R."/>
            <person name="Klenk H.P."/>
            <person name="Woyke T."/>
        </authorList>
    </citation>
    <scope>NUCLEOTIDE SEQUENCE [LARGE SCALE GENOMIC DNA]</scope>
    <source>
        <strain evidence="3">DSM 9187 / TA4</strain>
    </source>
</reference>
<dbReference type="OrthoDB" id="955748at2"/>
<dbReference type="STRING" id="595494.Tola_0073"/>
<dbReference type="KEGG" id="tau:Tola_0073"/>
<keyword evidence="3" id="KW-1185">Reference proteome</keyword>
<sequence length="287" mass="33748">MMTLDDWQQKLPATYMVYALIDPLADNKPLEYWYRQADQTDAWPLYAGTEFKDEVLYGLWLLPLAQLPGWQAWWREQEAAGYATGMLIASEHMPGKLVQHWQSLLLAGLDGEEVIFRYYDPRILGPMLYTFTEEETRRFLGPTNELVVWHQNDWLITSPYPELDLTEHAEPWWRMQDGHFVGQPGEKEITLFNLEQWLWRNANELTTVLYERNGPISEQLEQTYQRAMSGSIPELWQPAWMILDLMGYLHWWPKIQSLKEIRGADEQRDVMAKVIQQIKKAQTGGAE</sequence>
<dbReference type="AlphaFoldDB" id="C4L7C7"/>
<evidence type="ECO:0000313" key="3">
    <source>
        <dbReference type="Proteomes" id="UP000009073"/>
    </source>
</evidence>
<feature type="domain" description="DUF4123" evidence="1">
    <location>
        <begin position="17"/>
        <end position="137"/>
    </location>
</feature>
<evidence type="ECO:0000313" key="2">
    <source>
        <dbReference type="EMBL" id="ACQ91703.1"/>
    </source>
</evidence>
<gene>
    <name evidence="2" type="ordered locus">Tola_0073</name>
</gene>
<organism evidence="2 3">
    <name type="scientific">Tolumonas auensis (strain DSM 9187 / NBRC 110442 / TA 4)</name>
    <dbReference type="NCBI Taxonomy" id="595494"/>
    <lineage>
        <taxon>Bacteria</taxon>
        <taxon>Pseudomonadati</taxon>
        <taxon>Pseudomonadota</taxon>
        <taxon>Gammaproteobacteria</taxon>
        <taxon>Aeromonadales</taxon>
        <taxon>Aeromonadaceae</taxon>
        <taxon>Tolumonas</taxon>
    </lineage>
</organism>
<dbReference type="InterPro" id="IPR025391">
    <property type="entry name" value="DUF4123"/>
</dbReference>
<reference evidence="3" key="1">
    <citation type="submission" date="2009-05" db="EMBL/GenBank/DDBJ databases">
        <title>Complete sequence of Tolumonas auensis DSM 9187.</title>
        <authorList>
            <consortium name="US DOE Joint Genome Institute"/>
            <person name="Lucas S."/>
            <person name="Copeland A."/>
            <person name="Lapidus A."/>
            <person name="Glavina del Rio T."/>
            <person name="Tice H."/>
            <person name="Bruce D."/>
            <person name="Goodwin L."/>
            <person name="Pitluck S."/>
            <person name="Chertkov O."/>
            <person name="Brettin T."/>
            <person name="Detter J.C."/>
            <person name="Han C."/>
            <person name="Larimer F."/>
            <person name="Land M."/>
            <person name="Hauser L."/>
            <person name="Kyrpides N."/>
            <person name="Mikhailova N."/>
            <person name="Spring S."/>
            <person name="Beller H."/>
        </authorList>
    </citation>
    <scope>NUCLEOTIDE SEQUENCE [LARGE SCALE GENOMIC DNA]</scope>
    <source>
        <strain evidence="3">DSM 9187 / TA4</strain>
    </source>
</reference>
<proteinExistence type="predicted"/>